<organism evidence="2 3">
    <name type="scientific">Acanthosepion pharaonis</name>
    <name type="common">Pharaoh cuttlefish</name>
    <name type="synonym">Sepia pharaonis</name>
    <dbReference type="NCBI Taxonomy" id="158019"/>
    <lineage>
        <taxon>Eukaryota</taxon>
        <taxon>Metazoa</taxon>
        <taxon>Spiralia</taxon>
        <taxon>Lophotrochozoa</taxon>
        <taxon>Mollusca</taxon>
        <taxon>Cephalopoda</taxon>
        <taxon>Coleoidea</taxon>
        <taxon>Decapodiformes</taxon>
        <taxon>Sepiida</taxon>
        <taxon>Sepiina</taxon>
        <taxon>Sepiidae</taxon>
        <taxon>Acanthosepion</taxon>
    </lineage>
</organism>
<evidence type="ECO:0000313" key="3">
    <source>
        <dbReference type="Proteomes" id="UP000597762"/>
    </source>
</evidence>
<evidence type="ECO:0000256" key="1">
    <source>
        <dbReference type="SAM" id="Phobius"/>
    </source>
</evidence>
<sequence length="181" mass="20631">MMSFLPYTVIVLLLILIFNFFFFLVFDSTIIYALLKETLIKYISIQSQLLLPLLLQFVNELLLSLSLSLTLSLFLSVLAKLEKHKESVTTCLYVRSKRLWENDDDHDDDGAGECHSLLLSGGGGKDMPIHHCGRNRFFFSLFCLLPSFILAFPFTKSMVGARRSQRQMALLMPYGFYANAA</sequence>
<keyword evidence="1" id="KW-1133">Transmembrane helix</keyword>
<keyword evidence="3" id="KW-1185">Reference proteome</keyword>
<accession>A0A812D9Y4</accession>
<dbReference type="EMBL" id="CAHIKZ030003108">
    <property type="protein sequence ID" value="CAE1296288.1"/>
    <property type="molecule type" value="Genomic_DNA"/>
</dbReference>
<keyword evidence="1" id="KW-0472">Membrane</keyword>
<proteinExistence type="predicted"/>
<dbReference type="Proteomes" id="UP000597762">
    <property type="component" value="Unassembled WGS sequence"/>
</dbReference>
<name>A0A812D9Y4_ACAPH</name>
<evidence type="ECO:0000313" key="2">
    <source>
        <dbReference type="EMBL" id="CAE1296288.1"/>
    </source>
</evidence>
<dbReference type="AlphaFoldDB" id="A0A812D9Y4"/>
<protein>
    <submittedName>
        <fullName evidence="2">Uncharacterized protein</fullName>
    </submittedName>
</protein>
<reference evidence="2" key="1">
    <citation type="submission" date="2021-01" db="EMBL/GenBank/DDBJ databases">
        <authorList>
            <person name="Li R."/>
            <person name="Bekaert M."/>
        </authorList>
    </citation>
    <scope>NUCLEOTIDE SEQUENCE</scope>
    <source>
        <strain evidence="2">Farmed</strain>
    </source>
</reference>
<gene>
    <name evidence="2" type="ORF">SPHA_51355</name>
</gene>
<feature type="transmembrane region" description="Helical" evidence="1">
    <location>
        <begin position="137"/>
        <end position="155"/>
    </location>
</feature>
<comment type="caution">
    <text evidence="2">The sequence shown here is derived from an EMBL/GenBank/DDBJ whole genome shotgun (WGS) entry which is preliminary data.</text>
</comment>
<keyword evidence="1" id="KW-0812">Transmembrane</keyword>
<feature type="transmembrane region" description="Helical" evidence="1">
    <location>
        <begin position="6"/>
        <end position="26"/>
    </location>
</feature>